<name>A0ABX1E2Y7_9PROT</name>
<evidence type="ECO:0000256" key="3">
    <source>
        <dbReference type="ARBA" id="ARBA00022729"/>
    </source>
</evidence>
<dbReference type="RefSeq" id="WP_168029715.1">
    <property type="nucleotide sequence ID" value="NZ_JAAVNE010000012.1"/>
</dbReference>
<dbReference type="EMBL" id="JAAVNE010000012">
    <property type="protein sequence ID" value="NKC31123.1"/>
    <property type="molecule type" value="Genomic_DNA"/>
</dbReference>
<feature type="domain" description="Solute-binding protein family 5" evidence="5">
    <location>
        <begin position="83"/>
        <end position="358"/>
    </location>
</feature>
<evidence type="ECO:0000313" key="7">
    <source>
        <dbReference type="Proteomes" id="UP000787635"/>
    </source>
</evidence>
<organism evidence="6 7">
    <name type="scientific">Falsiroseomonas selenitidurans</name>
    <dbReference type="NCBI Taxonomy" id="2716335"/>
    <lineage>
        <taxon>Bacteria</taxon>
        <taxon>Pseudomonadati</taxon>
        <taxon>Pseudomonadota</taxon>
        <taxon>Alphaproteobacteria</taxon>
        <taxon>Acetobacterales</taxon>
        <taxon>Roseomonadaceae</taxon>
        <taxon>Falsiroseomonas</taxon>
    </lineage>
</organism>
<evidence type="ECO:0000256" key="1">
    <source>
        <dbReference type="ARBA" id="ARBA00004418"/>
    </source>
</evidence>
<dbReference type="Gene3D" id="3.40.190.10">
    <property type="entry name" value="Periplasmic binding protein-like II"/>
    <property type="match status" value="1"/>
</dbReference>
<dbReference type="InterPro" id="IPR030678">
    <property type="entry name" value="Peptide/Ni-bd"/>
</dbReference>
<protein>
    <submittedName>
        <fullName evidence="6">ABC transporter substrate-binding protein</fullName>
    </submittedName>
</protein>
<dbReference type="PIRSF" id="PIRSF002741">
    <property type="entry name" value="MppA"/>
    <property type="match status" value="1"/>
</dbReference>
<proteinExistence type="inferred from homology"/>
<comment type="subcellular location">
    <subcellularLocation>
        <location evidence="1">Periplasm</location>
    </subcellularLocation>
</comment>
<dbReference type="Proteomes" id="UP000787635">
    <property type="component" value="Unassembled WGS sequence"/>
</dbReference>
<comment type="similarity">
    <text evidence="2">Belongs to the bacterial solute-binding protein 5 family.</text>
</comment>
<dbReference type="CDD" id="cd00995">
    <property type="entry name" value="PBP2_NikA_DppA_OppA_like"/>
    <property type="match status" value="1"/>
</dbReference>
<dbReference type="Gene3D" id="3.10.105.10">
    <property type="entry name" value="Dipeptide-binding Protein, Domain 3"/>
    <property type="match status" value="1"/>
</dbReference>
<keyword evidence="3 4" id="KW-0732">Signal</keyword>
<evidence type="ECO:0000256" key="4">
    <source>
        <dbReference type="SAM" id="SignalP"/>
    </source>
</evidence>
<reference evidence="6 7" key="1">
    <citation type="submission" date="2020-03" db="EMBL/GenBank/DDBJ databases">
        <title>Roseomonas selenitidurans sp. nov. isolated from urban soil.</title>
        <authorList>
            <person name="Liu H."/>
        </authorList>
    </citation>
    <scope>NUCLEOTIDE SEQUENCE [LARGE SCALE GENOMIC DNA]</scope>
    <source>
        <strain evidence="6 7">BU-1</strain>
    </source>
</reference>
<keyword evidence="7" id="KW-1185">Reference proteome</keyword>
<dbReference type="Pfam" id="PF00496">
    <property type="entry name" value="SBP_bac_5"/>
    <property type="match status" value="1"/>
</dbReference>
<dbReference type="InterPro" id="IPR039424">
    <property type="entry name" value="SBP_5"/>
</dbReference>
<sequence>MRRIARRSLAAHRLTRLACLIAGLATLPALAPAFAQQEPQRGGTLRIAQGSLRTADPHRHTGDSPVQQVYAEALTSISHDGSVKPMLAERVEVSPDGLAYTFHLRRGVRFHNGREMTSADVVANVERVRDRVQGGWLTTAMRGLRAVEAPDPHTVRFVLAEPFAPFTNLLSELWILAPETEGWATTINRPIGTGPFRFAEYRPNIRFVGEANRDYWQAGLPRLDAVEFDIRQVADRSLALRAGDIHVARIPDDAVETVRRDPNLRVTFYGDTEWCAVSFNNRSPRGPFADLRVRRAIAHAFDKEAFMQTVGNYVVGNQMAAPGSYHWDEAMERADPYRQPDLARTRALLAEAGVVPARTPLRIVSWQNDYSLFTAQTMRGLGFNVEHIALDDIGMQTRLTRYDWDLTPVCSGPRADIYLRFVRLMSEGPRPQMWGGIQDARLDQLISQAVTTVDDAARRRRYLEAWQHVMDSHQVLVLGHRRSPIGVRAEVRDFQPGFTVSPHRVDGGVAYTWLAR</sequence>
<accession>A0ABX1E2Y7</accession>
<dbReference type="PANTHER" id="PTHR30290:SF38">
    <property type="entry name" value="D,D-DIPEPTIDE-BINDING PERIPLASMIC PROTEIN DDPA-RELATED"/>
    <property type="match status" value="1"/>
</dbReference>
<feature type="chain" id="PRO_5047072186" evidence="4">
    <location>
        <begin position="36"/>
        <end position="516"/>
    </location>
</feature>
<dbReference type="PANTHER" id="PTHR30290">
    <property type="entry name" value="PERIPLASMIC BINDING COMPONENT OF ABC TRANSPORTER"/>
    <property type="match status" value="1"/>
</dbReference>
<evidence type="ECO:0000313" key="6">
    <source>
        <dbReference type="EMBL" id="NKC31123.1"/>
    </source>
</evidence>
<dbReference type="InterPro" id="IPR000914">
    <property type="entry name" value="SBP_5_dom"/>
</dbReference>
<gene>
    <name evidence="6" type="ORF">HEQ75_09655</name>
</gene>
<evidence type="ECO:0000256" key="2">
    <source>
        <dbReference type="ARBA" id="ARBA00005695"/>
    </source>
</evidence>
<dbReference type="SUPFAM" id="SSF53850">
    <property type="entry name" value="Periplasmic binding protein-like II"/>
    <property type="match status" value="1"/>
</dbReference>
<evidence type="ECO:0000259" key="5">
    <source>
        <dbReference type="Pfam" id="PF00496"/>
    </source>
</evidence>
<comment type="caution">
    <text evidence="6">The sequence shown here is derived from an EMBL/GenBank/DDBJ whole genome shotgun (WGS) entry which is preliminary data.</text>
</comment>
<feature type="signal peptide" evidence="4">
    <location>
        <begin position="1"/>
        <end position="35"/>
    </location>
</feature>